<dbReference type="SMART" id="SM00112">
    <property type="entry name" value="CA"/>
    <property type="match status" value="3"/>
</dbReference>
<comment type="caution">
    <text evidence="7">The sequence shown here is derived from an EMBL/GenBank/DDBJ whole genome shotgun (WGS) entry which is preliminary data.</text>
</comment>
<evidence type="ECO:0000256" key="4">
    <source>
        <dbReference type="ARBA" id="ARBA00023180"/>
    </source>
</evidence>
<evidence type="ECO:0000256" key="2">
    <source>
        <dbReference type="ARBA" id="ARBA00022692"/>
    </source>
</evidence>
<dbReference type="Pfam" id="PF00028">
    <property type="entry name" value="Cadherin"/>
    <property type="match status" value="1"/>
</dbReference>
<dbReference type="Proteomes" id="UP000242188">
    <property type="component" value="Unassembled WGS sequence"/>
</dbReference>
<dbReference type="Gene3D" id="2.60.40.60">
    <property type="entry name" value="Cadherins"/>
    <property type="match status" value="4"/>
</dbReference>
<feature type="domain" description="Cadherin" evidence="6">
    <location>
        <begin position="504"/>
        <end position="589"/>
    </location>
</feature>
<sequence length="624" mass="65487">MVNDEHTAAIGIGERIQVQQDDYLGIYNPGNPIVSNKNEGGGKDFKETTNVGNIGVGGTFNWGTVTTDDDRKYALNAKVNSGSAPTFTNLGGASVTVIDSAGIGHYLFTVSVNDDDGDTLTTTMTAETYFDFDTTSLQVTVKTNGVAPGTYTLNFQTTDPCSSTDTGVLSVTVTNSPPVISMSSLPHYVYIHEDTTTETLLRSITTSDASPSDTVTCSETEAKFLSKLTPASVYGIYSKTNPGLSYTTKKKYTIDVTCTDSYSATDTSFLIAYILPNTPPAFTNLPDSVSISTTTASGTSVFQVATSDSEGDTITFSSTCSVVSCPFTIHPNTGEVQTNTNLNVLTTVGYDLFISISDGQTTVGSRTLTVLITGINTVPVIQNLPLTFSLSVMETVGLSTSVYKVTAADPDTATQSLTYSAIFSPVEGATVFTVDSATGLLRTSSATQIDYEALTAKSFTVSISVTDGQATDTQSVSVAVVDINEAPAFSLTAYYVSGNEGVSGTVLGDPLLSTTDPDPADVITYSINCPDFTIDPTSGVISFAIDYDLDIISTASSVSCTLTASDGDLEAYAFLFITVNAVNDNTPTFGSDYYTFYTSSFASVGDVLGSVTATDGDLGIYGKR</sequence>
<dbReference type="GO" id="GO:0005886">
    <property type="term" value="C:plasma membrane"/>
    <property type="evidence" value="ECO:0007669"/>
    <property type="project" value="TreeGrafter"/>
</dbReference>
<reference evidence="7 8" key="1">
    <citation type="journal article" date="2017" name="Nat. Ecol. Evol.">
        <title>Scallop genome provides insights into evolution of bilaterian karyotype and development.</title>
        <authorList>
            <person name="Wang S."/>
            <person name="Zhang J."/>
            <person name="Jiao W."/>
            <person name="Li J."/>
            <person name="Xun X."/>
            <person name="Sun Y."/>
            <person name="Guo X."/>
            <person name="Huan P."/>
            <person name="Dong B."/>
            <person name="Zhang L."/>
            <person name="Hu X."/>
            <person name="Sun X."/>
            <person name="Wang J."/>
            <person name="Zhao C."/>
            <person name="Wang Y."/>
            <person name="Wang D."/>
            <person name="Huang X."/>
            <person name="Wang R."/>
            <person name="Lv J."/>
            <person name="Li Y."/>
            <person name="Zhang Z."/>
            <person name="Liu B."/>
            <person name="Lu W."/>
            <person name="Hui Y."/>
            <person name="Liang J."/>
            <person name="Zhou Z."/>
            <person name="Hou R."/>
            <person name="Li X."/>
            <person name="Liu Y."/>
            <person name="Li H."/>
            <person name="Ning X."/>
            <person name="Lin Y."/>
            <person name="Zhao L."/>
            <person name="Xing Q."/>
            <person name="Dou J."/>
            <person name="Li Y."/>
            <person name="Mao J."/>
            <person name="Guo H."/>
            <person name="Dou H."/>
            <person name="Li T."/>
            <person name="Mu C."/>
            <person name="Jiang W."/>
            <person name="Fu Q."/>
            <person name="Fu X."/>
            <person name="Miao Y."/>
            <person name="Liu J."/>
            <person name="Yu Q."/>
            <person name="Li R."/>
            <person name="Liao H."/>
            <person name="Li X."/>
            <person name="Kong Y."/>
            <person name="Jiang Z."/>
            <person name="Chourrout D."/>
            <person name="Li R."/>
            <person name="Bao Z."/>
        </authorList>
    </citation>
    <scope>NUCLEOTIDE SEQUENCE [LARGE SCALE GENOMIC DNA]</scope>
    <source>
        <strain evidence="7 8">PY_sf001</strain>
    </source>
</reference>
<gene>
    <name evidence="7" type="ORF">KP79_PYT23371</name>
</gene>
<accession>A0A210QKN7</accession>
<dbReference type="AlphaFoldDB" id="A0A210QKN7"/>
<keyword evidence="2" id="KW-0812">Transmembrane</keyword>
<keyword evidence="3" id="KW-1133">Transmembrane helix</keyword>
<dbReference type="InterPro" id="IPR015919">
    <property type="entry name" value="Cadherin-like_sf"/>
</dbReference>
<organism evidence="7 8">
    <name type="scientific">Mizuhopecten yessoensis</name>
    <name type="common">Japanese scallop</name>
    <name type="synonym">Patinopecten yessoensis</name>
    <dbReference type="NCBI Taxonomy" id="6573"/>
    <lineage>
        <taxon>Eukaryota</taxon>
        <taxon>Metazoa</taxon>
        <taxon>Spiralia</taxon>
        <taxon>Lophotrochozoa</taxon>
        <taxon>Mollusca</taxon>
        <taxon>Bivalvia</taxon>
        <taxon>Autobranchia</taxon>
        <taxon>Pteriomorphia</taxon>
        <taxon>Pectinida</taxon>
        <taxon>Pectinoidea</taxon>
        <taxon>Pectinidae</taxon>
        <taxon>Mizuhopecten</taxon>
    </lineage>
</organism>
<keyword evidence="8" id="KW-1185">Reference proteome</keyword>
<dbReference type="InterPro" id="IPR002126">
    <property type="entry name" value="Cadherin-like_dom"/>
</dbReference>
<feature type="domain" description="Cadherin" evidence="6">
    <location>
        <begin position="283"/>
        <end position="381"/>
    </location>
</feature>
<dbReference type="InterPro" id="IPR050174">
    <property type="entry name" value="Protocadherin/Cadherin-CA"/>
</dbReference>
<dbReference type="PRINTS" id="PR00205">
    <property type="entry name" value="CADHERIN"/>
</dbReference>
<dbReference type="OrthoDB" id="6086648at2759"/>
<dbReference type="EMBL" id="NEDP02003184">
    <property type="protein sequence ID" value="OWF49309.1"/>
    <property type="molecule type" value="Genomic_DNA"/>
</dbReference>
<dbReference type="GO" id="GO:0007156">
    <property type="term" value="P:homophilic cell adhesion via plasma membrane adhesion molecules"/>
    <property type="evidence" value="ECO:0007669"/>
    <property type="project" value="InterPro"/>
</dbReference>
<feature type="domain" description="Cadherin" evidence="6">
    <location>
        <begin position="384"/>
        <end position="489"/>
    </location>
</feature>
<dbReference type="GO" id="GO:0005509">
    <property type="term" value="F:calcium ion binding"/>
    <property type="evidence" value="ECO:0007669"/>
    <property type="project" value="UniProtKB-UniRule"/>
</dbReference>
<evidence type="ECO:0000256" key="3">
    <source>
        <dbReference type="ARBA" id="ARBA00022989"/>
    </source>
</evidence>
<dbReference type="PROSITE" id="PS50268">
    <property type="entry name" value="CADHERIN_2"/>
    <property type="match status" value="3"/>
</dbReference>
<evidence type="ECO:0000256" key="1">
    <source>
        <dbReference type="ARBA" id="ARBA00004167"/>
    </source>
</evidence>
<evidence type="ECO:0000313" key="7">
    <source>
        <dbReference type="EMBL" id="OWF49309.1"/>
    </source>
</evidence>
<keyword evidence="3" id="KW-0472">Membrane</keyword>
<dbReference type="SUPFAM" id="SSF49313">
    <property type="entry name" value="Cadherin-like"/>
    <property type="match status" value="4"/>
</dbReference>
<name>A0A210QKN7_MIZYE</name>
<keyword evidence="4" id="KW-0325">Glycoprotein</keyword>
<dbReference type="CDD" id="cd11304">
    <property type="entry name" value="Cadherin_repeat"/>
    <property type="match status" value="3"/>
</dbReference>
<evidence type="ECO:0000313" key="8">
    <source>
        <dbReference type="Proteomes" id="UP000242188"/>
    </source>
</evidence>
<evidence type="ECO:0000256" key="5">
    <source>
        <dbReference type="PROSITE-ProRule" id="PRU00043"/>
    </source>
</evidence>
<protein>
    <submittedName>
        <fullName evidence="7">Protocadherin-like wing polarity protein stan</fullName>
    </submittedName>
</protein>
<keyword evidence="5" id="KW-0106">Calcium</keyword>
<proteinExistence type="predicted"/>
<dbReference type="PANTHER" id="PTHR24028">
    <property type="entry name" value="CADHERIN-87A"/>
    <property type="match status" value="1"/>
</dbReference>
<evidence type="ECO:0000259" key="6">
    <source>
        <dbReference type="PROSITE" id="PS50268"/>
    </source>
</evidence>
<comment type="subcellular location">
    <subcellularLocation>
        <location evidence="1">Membrane</location>
        <topology evidence="1">Single-pass membrane protein</topology>
    </subcellularLocation>
</comment>
<dbReference type="PANTHER" id="PTHR24028:SF328">
    <property type="entry name" value="CADHERIN-3"/>
    <property type="match status" value="1"/>
</dbReference>